<dbReference type="GeneTree" id="ENSGT00940000156526"/>
<keyword evidence="7" id="KW-1185">Reference proteome</keyword>
<dbReference type="InterPro" id="IPR006759">
    <property type="entry name" value="Glyco_transf_54"/>
</dbReference>
<reference evidence="6" key="2">
    <citation type="submission" date="2025-08" db="UniProtKB">
        <authorList>
            <consortium name="Ensembl"/>
        </authorList>
    </citation>
    <scope>IDENTIFICATION</scope>
</reference>
<dbReference type="GO" id="GO:0008375">
    <property type="term" value="F:acetylglucosaminyltransferase activity"/>
    <property type="evidence" value="ECO:0007669"/>
    <property type="project" value="TreeGrafter"/>
</dbReference>
<keyword evidence="3" id="KW-0808">Transferase</keyword>
<reference evidence="6 7" key="1">
    <citation type="submission" date="2020-06" db="EMBL/GenBank/DDBJ databases">
        <authorList>
            <consortium name="Wellcome Sanger Institute Data Sharing"/>
        </authorList>
    </citation>
    <scope>NUCLEOTIDE SEQUENCE [LARGE SCALE GENOMIC DNA]</scope>
</reference>
<dbReference type="Pfam" id="PF04666">
    <property type="entry name" value="MGAT4_cons"/>
    <property type="match status" value="1"/>
</dbReference>
<dbReference type="Pfam" id="PF23524">
    <property type="entry name" value="MGAT4A_C"/>
    <property type="match status" value="1"/>
</dbReference>
<sequence>MRIRNGSFLVIGICGSFLLVSWFSAERDVGVKQPDLVGLFHRLMLAEEKGALLTQELSNVLQKLSNFSHNANSSMQLSKEIKNDLRSRNSSILSFQPRTFSYLPHLSQHEDSLRPQVHLGRGRFGVTLVLGIPTVQRQKDSYLVNTVGSLLFDLSSQDKADMVIIIFVAESNMSFVKSVVQTLQKNFPDDVKSGLLEVIAPSPHFYPDFTQLKSTFGDTQDRVKWRTKQNLDYSFLMLYAQPKAIFYVQLEDDIVARPGYSKVMKSFATSVLSNEWLFLEFSQLGFIGKMFRTTDLPMIVDFFLMFHKDKPIDWLLDHILWVKVCNPEESAKQCAEQKDKLKQRYKPSQFQHVGLHSSLPGKIQKLRDKDFEKHPFFIPHGNPEANVNTSLNPYQGHTLDKAYRGQDFFWAFSPTVGDFIQIDFLTPQPVKEYLFRSGNFEASSDKFHNTTVEVLPSDHSVSENLGRTGPAQYHLSSDGFVVIGSFVNGIAEGQIDSVFQKLSAIRLVVHSDSDMWVLLSEISIKV</sequence>
<dbReference type="GO" id="GO:0005783">
    <property type="term" value="C:endoplasmic reticulum"/>
    <property type="evidence" value="ECO:0007669"/>
    <property type="project" value="TreeGrafter"/>
</dbReference>
<keyword evidence="2" id="KW-0328">Glycosyltransferase</keyword>
<evidence type="ECO:0000313" key="7">
    <source>
        <dbReference type="Proteomes" id="UP000694580"/>
    </source>
</evidence>
<protein>
    <recommendedName>
        <fullName evidence="8">Alpha-1,3-mannosyl-glycoprotein 4-beta-N-acetylglucosaminyltransferase B</fullName>
    </recommendedName>
</protein>
<dbReference type="InterPro" id="IPR056576">
    <property type="entry name" value="MGAT4_A/B/C_C"/>
</dbReference>
<dbReference type="AlphaFoldDB" id="A0AAY4EEJ9"/>
<evidence type="ECO:0000313" key="6">
    <source>
        <dbReference type="Ensembl" id="ENSDCDP00010055486.1"/>
    </source>
</evidence>
<evidence type="ECO:0000256" key="2">
    <source>
        <dbReference type="ARBA" id="ARBA00022676"/>
    </source>
</evidence>
<feature type="domain" description="MGAT4 conserved region" evidence="4">
    <location>
        <begin position="99"/>
        <end position="371"/>
    </location>
</feature>
<evidence type="ECO:0000259" key="4">
    <source>
        <dbReference type="Pfam" id="PF04666"/>
    </source>
</evidence>
<dbReference type="PANTHER" id="PTHR12062">
    <property type="entry name" value="N-ACETYLGLUCOSAMINYLTRANSFERASE VI"/>
    <property type="match status" value="1"/>
</dbReference>
<dbReference type="GO" id="GO:0005795">
    <property type="term" value="C:Golgi stack"/>
    <property type="evidence" value="ECO:0007669"/>
    <property type="project" value="TreeGrafter"/>
</dbReference>
<accession>A0AAY4EEJ9</accession>
<feature type="domain" description="MGAT4 A/B/C C-terminal" evidence="5">
    <location>
        <begin position="385"/>
        <end position="521"/>
    </location>
</feature>
<name>A0AAY4EEJ9_9TELE</name>
<evidence type="ECO:0000259" key="5">
    <source>
        <dbReference type="Pfam" id="PF23524"/>
    </source>
</evidence>
<dbReference type="GO" id="GO:0006487">
    <property type="term" value="P:protein N-linked glycosylation"/>
    <property type="evidence" value="ECO:0007669"/>
    <property type="project" value="TreeGrafter"/>
</dbReference>
<dbReference type="PANTHER" id="PTHR12062:SF27">
    <property type="entry name" value="ALPHA-1,3-MANNOSYL-GLYCOPROTEIN 4-BETA-N-ACETYLGLUCOSAMINYLTRANSFERASE B"/>
    <property type="match status" value="1"/>
</dbReference>
<dbReference type="Proteomes" id="UP000694580">
    <property type="component" value="Chromosome 18"/>
</dbReference>
<organism evidence="6 7">
    <name type="scientific">Denticeps clupeoides</name>
    <name type="common">denticle herring</name>
    <dbReference type="NCBI Taxonomy" id="299321"/>
    <lineage>
        <taxon>Eukaryota</taxon>
        <taxon>Metazoa</taxon>
        <taxon>Chordata</taxon>
        <taxon>Craniata</taxon>
        <taxon>Vertebrata</taxon>
        <taxon>Euteleostomi</taxon>
        <taxon>Actinopterygii</taxon>
        <taxon>Neopterygii</taxon>
        <taxon>Teleostei</taxon>
        <taxon>Clupei</taxon>
        <taxon>Clupeiformes</taxon>
        <taxon>Denticipitoidei</taxon>
        <taxon>Denticipitidae</taxon>
        <taxon>Denticeps</taxon>
    </lineage>
</organism>
<dbReference type="GO" id="GO:0005793">
    <property type="term" value="C:endoplasmic reticulum-Golgi intermediate compartment"/>
    <property type="evidence" value="ECO:0007669"/>
    <property type="project" value="TreeGrafter"/>
</dbReference>
<dbReference type="InterPro" id="IPR057279">
    <property type="entry name" value="MGAT4"/>
</dbReference>
<gene>
    <name evidence="6" type="primary">zgc:154054</name>
</gene>
<dbReference type="Ensembl" id="ENSDCDT00010066086.1">
    <property type="protein sequence ID" value="ENSDCDP00010055486.1"/>
    <property type="gene ID" value="ENSDCDG00010031802.1"/>
</dbReference>
<proteinExistence type="predicted"/>
<reference evidence="6" key="3">
    <citation type="submission" date="2025-09" db="UniProtKB">
        <authorList>
            <consortium name="Ensembl"/>
        </authorList>
    </citation>
    <scope>IDENTIFICATION</scope>
</reference>
<comment type="pathway">
    <text evidence="1">Protein modification; protein glycosylation.</text>
</comment>
<evidence type="ECO:0008006" key="8">
    <source>
        <dbReference type="Google" id="ProtNLM"/>
    </source>
</evidence>
<evidence type="ECO:0000256" key="1">
    <source>
        <dbReference type="ARBA" id="ARBA00004922"/>
    </source>
</evidence>
<evidence type="ECO:0000256" key="3">
    <source>
        <dbReference type="ARBA" id="ARBA00022679"/>
    </source>
</evidence>